<dbReference type="EMBL" id="LVJZ01000009">
    <property type="protein sequence ID" value="ODB91871.1"/>
    <property type="molecule type" value="Genomic_DNA"/>
</dbReference>
<comment type="caution">
    <text evidence="1">The sequence shown here is derived from an EMBL/GenBank/DDBJ whole genome shotgun (WGS) entry which is preliminary data.</text>
</comment>
<evidence type="ECO:0000313" key="1">
    <source>
        <dbReference type="EMBL" id="ODB91871.1"/>
    </source>
</evidence>
<accession>A0A1E2UGX5</accession>
<evidence type="ECO:0000313" key="2">
    <source>
        <dbReference type="Proteomes" id="UP000094849"/>
    </source>
</evidence>
<name>A0A1E2UGX5_9GAMM</name>
<dbReference type="Proteomes" id="UP000094849">
    <property type="component" value="Unassembled WGS sequence"/>
</dbReference>
<sequence>MGFFGSLTSQFNKCGNGFDDVDWSDVLWSTGIGAAAGAYTGATFGLGGASVQMGAGFTAGMGIGGIGGMMQNASNAGDDNDCECN</sequence>
<organism evidence="1 2">
    <name type="scientific">Candidatus Thiodiazotropha endoloripes</name>
    <dbReference type="NCBI Taxonomy" id="1818881"/>
    <lineage>
        <taxon>Bacteria</taxon>
        <taxon>Pseudomonadati</taxon>
        <taxon>Pseudomonadota</taxon>
        <taxon>Gammaproteobacteria</taxon>
        <taxon>Chromatiales</taxon>
        <taxon>Sedimenticolaceae</taxon>
        <taxon>Candidatus Thiodiazotropha</taxon>
    </lineage>
</organism>
<dbReference type="AlphaFoldDB" id="A0A1E2UGX5"/>
<protein>
    <submittedName>
        <fullName evidence="1">Uncharacterized protein</fullName>
    </submittedName>
</protein>
<gene>
    <name evidence="1" type="ORF">A3196_19840</name>
</gene>
<keyword evidence="2" id="KW-1185">Reference proteome</keyword>
<proteinExistence type="predicted"/>
<reference evidence="1 2" key="1">
    <citation type="submission" date="2016-03" db="EMBL/GenBank/DDBJ databases">
        <title>Chemosynthetic sulphur-oxidizing symbionts of marine invertebrate animals are capable of nitrogen fixation.</title>
        <authorList>
            <person name="Petersen J.M."/>
            <person name="Kemper A."/>
            <person name="Gruber-Vodicka H."/>
            <person name="Cardini U."/>
            <person name="Geest Mvander."/>
            <person name="Kleiner M."/>
            <person name="Bulgheresi S."/>
            <person name="Fussmann M."/>
            <person name="Herbold C."/>
            <person name="Seah B.K.B."/>
            <person name="Antony C.Paul."/>
            <person name="Liu D."/>
            <person name="Belitz A."/>
            <person name="Weber M."/>
        </authorList>
    </citation>
    <scope>NUCLEOTIDE SEQUENCE [LARGE SCALE GENOMIC DNA]</scope>
    <source>
        <strain evidence="1">G_D</strain>
    </source>
</reference>